<comment type="function">
    <text evidence="9">Mediates both low-affinity uptake and efflux of sugar across the membrane.</text>
</comment>
<keyword evidence="7 9" id="KW-1133">Transmembrane helix</keyword>
<evidence type="ECO:0000256" key="10">
    <source>
        <dbReference type="SAM" id="MobiDB-lite"/>
    </source>
</evidence>
<evidence type="ECO:0000256" key="1">
    <source>
        <dbReference type="ARBA" id="ARBA00004127"/>
    </source>
</evidence>
<evidence type="ECO:0000313" key="12">
    <source>
        <dbReference type="Proteomes" id="UP001419268"/>
    </source>
</evidence>
<dbReference type="FunFam" id="1.20.1280.290:FF:000001">
    <property type="entry name" value="Bidirectional sugar transporter SWEET"/>
    <property type="match status" value="1"/>
</dbReference>
<dbReference type="Proteomes" id="UP001419268">
    <property type="component" value="Unassembled WGS sequence"/>
</dbReference>
<evidence type="ECO:0000256" key="5">
    <source>
        <dbReference type="ARBA" id="ARBA00022692"/>
    </source>
</evidence>
<keyword evidence="12" id="KW-1185">Reference proteome</keyword>
<name>A0AAP0JSU2_9MAGN</name>
<sequence>MAGPSLSFIVGIVGNIISILVFLSPIGTFRRVVKNKSTEDFEGLPYVSTFLSTSLWTFYGLLKPGGLLIMTVNGTGVVLQAIYVTLYLIYAPKEKRIKYLKLVGVLDVGCLALVILVVLLAIHGSVRITVVGILCAGLTLGMYASPLSIMRTVIKTRSVEYMPFFLSFFLFLNGGTWTLYAILVKDLFVLVPNAIGFVLGSLQLILYFVYKTMSRSKMPTVKTEEEGSANLVKSSVEMSENEANREKNESSLTKVRSLPKTSVSKQHSFQKILKTHSLSPYELQCSTNCAHEEEDLEAALGESNTTRQA</sequence>
<accession>A0AAP0JSU2</accession>
<dbReference type="PANTHER" id="PTHR10791">
    <property type="entry name" value="RAG1-ACTIVATING PROTEIN 1"/>
    <property type="match status" value="1"/>
</dbReference>
<feature type="transmembrane region" description="Helical" evidence="9">
    <location>
        <begin position="161"/>
        <end position="183"/>
    </location>
</feature>
<dbReference type="EMBL" id="JBBNAG010000004">
    <property type="protein sequence ID" value="KAK9139321.1"/>
    <property type="molecule type" value="Genomic_DNA"/>
</dbReference>
<keyword evidence="3 9" id="KW-0813">Transport</keyword>
<feature type="transmembrane region" description="Helical" evidence="9">
    <location>
        <begin position="128"/>
        <end position="149"/>
    </location>
</feature>
<keyword evidence="4 9" id="KW-0762">Sugar transport</keyword>
<dbReference type="GO" id="GO:0016020">
    <property type="term" value="C:membrane"/>
    <property type="evidence" value="ECO:0007669"/>
    <property type="project" value="InterPro"/>
</dbReference>
<organism evidence="11 12">
    <name type="scientific">Stephania cephalantha</name>
    <dbReference type="NCBI Taxonomy" id="152367"/>
    <lineage>
        <taxon>Eukaryota</taxon>
        <taxon>Viridiplantae</taxon>
        <taxon>Streptophyta</taxon>
        <taxon>Embryophyta</taxon>
        <taxon>Tracheophyta</taxon>
        <taxon>Spermatophyta</taxon>
        <taxon>Magnoliopsida</taxon>
        <taxon>Ranunculales</taxon>
        <taxon>Menispermaceae</taxon>
        <taxon>Menispermoideae</taxon>
        <taxon>Cissampelideae</taxon>
        <taxon>Stephania</taxon>
    </lineage>
</organism>
<keyword evidence="8 9" id="KW-0472">Membrane</keyword>
<feature type="region of interest" description="Disordered" evidence="10">
    <location>
        <begin position="235"/>
        <end position="256"/>
    </location>
</feature>
<evidence type="ECO:0000256" key="6">
    <source>
        <dbReference type="ARBA" id="ARBA00022737"/>
    </source>
</evidence>
<dbReference type="GO" id="GO:0051119">
    <property type="term" value="F:sugar transmembrane transporter activity"/>
    <property type="evidence" value="ECO:0007669"/>
    <property type="project" value="InterPro"/>
</dbReference>
<gene>
    <name evidence="11" type="ORF">Scep_009002</name>
</gene>
<reference evidence="11 12" key="1">
    <citation type="submission" date="2024-01" db="EMBL/GenBank/DDBJ databases">
        <title>Genome assemblies of Stephania.</title>
        <authorList>
            <person name="Yang L."/>
        </authorList>
    </citation>
    <scope>NUCLEOTIDE SEQUENCE [LARGE SCALE GENOMIC DNA]</scope>
    <source>
        <strain evidence="11">JXDWG</strain>
        <tissue evidence="11">Leaf</tissue>
    </source>
</reference>
<dbReference type="InterPro" id="IPR004316">
    <property type="entry name" value="SWEET_rpt"/>
</dbReference>
<comment type="caution">
    <text evidence="11">The sequence shown here is derived from an EMBL/GenBank/DDBJ whole genome shotgun (WGS) entry which is preliminary data.</text>
</comment>
<comment type="subcellular location">
    <subcellularLocation>
        <location evidence="1">Endomembrane system</location>
        <topology evidence="1">Multi-pass membrane protein</topology>
    </subcellularLocation>
</comment>
<dbReference type="Pfam" id="PF03083">
    <property type="entry name" value="MtN3_slv"/>
    <property type="match status" value="2"/>
</dbReference>
<evidence type="ECO:0000256" key="9">
    <source>
        <dbReference type="RuleBase" id="RU910715"/>
    </source>
</evidence>
<proteinExistence type="inferred from homology"/>
<dbReference type="InterPro" id="IPR047664">
    <property type="entry name" value="SWEET"/>
</dbReference>
<protein>
    <recommendedName>
        <fullName evidence="9">Bidirectional sugar transporter SWEET</fullName>
    </recommendedName>
</protein>
<evidence type="ECO:0000256" key="4">
    <source>
        <dbReference type="ARBA" id="ARBA00022597"/>
    </source>
</evidence>
<evidence type="ECO:0000256" key="3">
    <source>
        <dbReference type="ARBA" id="ARBA00022448"/>
    </source>
</evidence>
<dbReference type="FunFam" id="1.20.1280.290:FF:000002">
    <property type="entry name" value="Bidirectional sugar transporter SWEET"/>
    <property type="match status" value="1"/>
</dbReference>
<comment type="similarity">
    <text evidence="2 9">Belongs to the SWEET sugar transporter family.</text>
</comment>
<comment type="caution">
    <text evidence="9">Lacks conserved residue(s) required for the propagation of feature annotation.</text>
</comment>
<feature type="transmembrane region" description="Helical" evidence="9">
    <location>
        <begin position="6"/>
        <end position="23"/>
    </location>
</feature>
<evidence type="ECO:0000256" key="2">
    <source>
        <dbReference type="ARBA" id="ARBA00007809"/>
    </source>
</evidence>
<feature type="transmembrane region" description="Helical" evidence="9">
    <location>
        <begin position="68"/>
        <end position="90"/>
    </location>
</feature>
<keyword evidence="5 9" id="KW-0812">Transmembrane</keyword>
<dbReference type="PANTHER" id="PTHR10791:SF142">
    <property type="entry name" value="BIDIRECTIONAL SUGAR TRANSPORTER SWEET16"/>
    <property type="match status" value="1"/>
</dbReference>
<evidence type="ECO:0000313" key="11">
    <source>
        <dbReference type="EMBL" id="KAK9139321.1"/>
    </source>
</evidence>
<dbReference type="Gene3D" id="1.20.1280.290">
    <property type="match status" value="2"/>
</dbReference>
<evidence type="ECO:0000256" key="7">
    <source>
        <dbReference type="ARBA" id="ARBA00022989"/>
    </source>
</evidence>
<evidence type="ECO:0000256" key="8">
    <source>
        <dbReference type="ARBA" id="ARBA00023136"/>
    </source>
</evidence>
<dbReference type="GO" id="GO:0012505">
    <property type="term" value="C:endomembrane system"/>
    <property type="evidence" value="ECO:0007669"/>
    <property type="project" value="UniProtKB-SubCell"/>
</dbReference>
<keyword evidence="6" id="KW-0677">Repeat</keyword>
<feature type="transmembrane region" description="Helical" evidence="9">
    <location>
        <begin position="189"/>
        <end position="210"/>
    </location>
</feature>
<dbReference type="AlphaFoldDB" id="A0AAP0JSU2"/>
<feature type="transmembrane region" description="Helical" evidence="9">
    <location>
        <begin position="102"/>
        <end position="122"/>
    </location>
</feature>